<feature type="transmembrane region" description="Helical" evidence="5">
    <location>
        <begin position="134"/>
        <end position="153"/>
    </location>
</feature>
<feature type="transmembrane region" description="Helical" evidence="5">
    <location>
        <begin position="228"/>
        <end position="244"/>
    </location>
</feature>
<keyword evidence="8" id="KW-1185">Reference proteome</keyword>
<dbReference type="PANTHER" id="PTHR37422">
    <property type="entry name" value="TEICHURONIC ACID BIOSYNTHESIS PROTEIN TUAE"/>
    <property type="match status" value="1"/>
</dbReference>
<dbReference type="GO" id="GO:0016874">
    <property type="term" value="F:ligase activity"/>
    <property type="evidence" value="ECO:0007669"/>
    <property type="project" value="UniProtKB-KW"/>
</dbReference>
<name>A0A2M9CHA5_9MICO</name>
<organism evidence="7 8">
    <name type="scientific">Diaminobutyricimonas aerilata</name>
    <dbReference type="NCBI Taxonomy" id="1162967"/>
    <lineage>
        <taxon>Bacteria</taxon>
        <taxon>Bacillati</taxon>
        <taxon>Actinomycetota</taxon>
        <taxon>Actinomycetes</taxon>
        <taxon>Micrococcales</taxon>
        <taxon>Microbacteriaceae</taxon>
        <taxon>Diaminobutyricimonas</taxon>
    </lineage>
</organism>
<keyword evidence="2 5" id="KW-0812">Transmembrane</keyword>
<evidence type="ECO:0000313" key="8">
    <source>
        <dbReference type="Proteomes" id="UP000228758"/>
    </source>
</evidence>
<feature type="transmembrane region" description="Helical" evidence="5">
    <location>
        <begin position="100"/>
        <end position="122"/>
    </location>
</feature>
<feature type="transmembrane region" description="Helical" evidence="5">
    <location>
        <begin position="343"/>
        <end position="364"/>
    </location>
</feature>
<comment type="caution">
    <text evidence="7">The sequence shown here is derived from an EMBL/GenBank/DDBJ whole genome shotgun (WGS) entry which is preliminary data.</text>
</comment>
<evidence type="ECO:0000256" key="4">
    <source>
        <dbReference type="ARBA" id="ARBA00023136"/>
    </source>
</evidence>
<keyword evidence="7" id="KW-0436">Ligase</keyword>
<evidence type="ECO:0000256" key="5">
    <source>
        <dbReference type="SAM" id="Phobius"/>
    </source>
</evidence>
<evidence type="ECO:0000256" key="3">
    <source>
        <dbReference type="ARBA" id="ARBA00022989"/>
    </source>
</evidence>
<dbReference type="RefSeq" id="WP_100363557.1">
    <property type="nucleotide sequence ID" value="NZ_PGFF01000001.1"/>
</dbReference>
<evidence type="ECO:0000313" key="7">
    <source>
        <dbReference type="EMBL" id="PJJ71235.1"/>
    </source>
</evidence>
<feature type="domain" description="O-antigen ligase-related" evidence="6">
    <location>
        <begin position="212"/>
        <end position="356"/>
    </location>
</feature>
<sequence>MSDPEPRHRVLHAVHVFVASPRFASALSLTIVATAAGSFLLHRMIGWAGLIAILSSLVVIAAVALILDRRAIEWHGLLPISLLAYIAWIVSSIFWSEYQWATFGGIAYLLAFTVLGLYLALARDTIQIVRAFGDVLRVALAASLVVEVVFGLLLDTSFDIIDVQGDLASGGPIQGVFGSRNLLGMVALIALITFATELRTRSVRREVGIWSLIGAAVVIVVARSPVAYGTLVILVIAAAALYGLRRARPEARTALQFVVLVLAAGLAGLAWLARGRLVDAFAASAELRYRLGVWREIVPFLQINPLEGWGWLGKWRRNIAPYFAIGPVDGQRSHSAASAYVDVWLQAGIVGLALLLGLVGLAFVRSWLLAGRRRSVIYSWPALVLVVLLTVGLAESYLLVEFGWLTFVVCAVKASQNLSWRKALTPLPAAPFSSAPR</sequence>
<dbReference type="OrthoDB" id="5123754at2"/>
<feature type="transmembrane region" description="Helical" evidence="5">
    <location>
        <begin position="21"/>
        <end position="41"/>
    </location>
</feature>
<evidence type="ECO:0000256" key="1">
    <source>
        <dbReference type="ARBA" id="ARBA00004141"/>
    </source>
</evidence>
<accession>A0A2M9CHA5</accession>
<dbReference type="Proteomes" id="UP000228758">
    <property type="component" value="Unassembled WGS sequence"/>
</dbReference>
<dbReference type="AlphaFoldDB" id="A0A2M9CHA5"/>
<dbReference type="Pfam" id="PF04932">
    <property type="entry name" value="Wzy_C"/>
    <property type="match status" value="1"/>
</dbReference>
<dbReference type="InterPro" id="IPR007016">
    <property type="entry name" value="O-antigen_ligase-rel_domated"/>
</dbReference>
<dbReference type="InterPro" id="IPR051533">
    <property type="entry name" value="WaaL-like"/>
</dbReference>
<keyword evidence="3 5" id="KW-1133">Transmembrane helix</keyword>
<proteinExistence type="predicted"/>
<feature type="transmembrane region" description="Helical" evidence="5">
    <location>
        <begin position="253"/>
        <end position="273"/>
    </location>
</feature>
<protein>
    <submittedName>
        <fullName evidence="7">O-antigen ligase</fullName>
    </submittedName>
</protein>
<keyword evidence="4 5" id="KW-0472">Membrane</keyword>
<feature type="transmembrane region" description="Helical" evidence="5">
    <location>
        <begin position="207"/>
        <end position="222"/>
    </location>
</feature>
<evidence type="ECO:0000256" key="2">
    <source>
        <dbReference type="ARBA" id="ARBA00022692"/>
    </source>
</evidence>
<dbReference type="GO" id="GO:0016020">
    <property type="term" value="C:membrane"/>
    <property type="evidence" value="ECO:0007669"/>
    <property type="project" value="UniProtKB-SubCell"/>
</dbReference>
<reference evidence="7 8" key="1">
    <citation type="submission" date="2017-11" db="EMBL/GenBank/DDBJ databases">
        <title>Genomic Encyclopedia of Archaeal and Bacterial Type Strains, Phase II (KMG-II): From Individual Species to Whole Genera.</title>
        <authorList>
            <person name="Goeker M."/>
        </authorList>
    </citation>
    <scope>NUCLEOTIDE SEQUENCE [LARGE SCALE GENOMIC DNA]</scope>
    <source>
        <strain evidence="7 8">DSM 27393</strain>
    </source>
</reference>
<dbReference type="PANTHER" id="PTHR37422:SF13">
    <property type="entry name" value="LIPOPOLYSACCHARIDE BIOSYNTHESIS PROTEIN PA4999-RELATED"/>
    <property type="match status" value="1"/>
</dbReference>
<feature type="transmembrane region" description="Helical" evidence="5">
    <location>
        <begin position="47"/>
        <end position="67"/>
    </location>
</feature>
<feature type="transmembrane region" description="Helical" evidence="5">
    <location>
        <begin position="74"/>
        <end position="94"/>
    </location>
</feature>
<gene>
    <name evidence="7" type="ORF">CLV46_0777</name>
</gene>
<feature type="transmembrane region" description="Helical" evidence="5">
    <location>
        <begin position="173"/>
        <end position="195"/>
    </location>
</feature>
<evidence type="ECO:0000259" key="6">
    <source>
        <dbReference type="Pfam" id="PF04932"/>
    </source>
</evidence>
<feature type="transmembrane region" description="Helical" evidence="5">
    <location>
        <begin position="376"/>
        <end position="399"/>
    </location>
</feature>
<comment type="subcellular location">
    <subcellularLocation>
        <location evidence="1">Membrane</location>
        <topology evidence="1">Multi-pass membrane protein</topology>
    </subcellularLocation>
</comment>
<dbReference type="EMBL" id="PGFF01000001">
    <property type="protein sequence ID" value="PJJ71235.1"/>
    <property type="molecule type" value="Genomic_DNA"/>
</dbReference>